<comment type="catalytic activity">
    <reaction evidence="19">
        <text>[DNA-directed RNA polymerase] + ATP = phospho-[DNA-directed RNA polymerase] + ADP + H(+)</text>
        <dbReference type="Rhea" id="RHEA:10216"/>
        <dbReference type="Rhea" id="RHEA-COMP:11321"/>
        <dbReference type="Rhea" id="RHEA-COMP:11322"/>
        <dbReference type="ChEBI" id="CHEBI:15378"/>
        <dbReference type="ChEBI" id="CHEBI:30616"/>
        <dbReference type="ChEBI" id="CHEBI:43176"/>
        <dbReference type="ChEBI" id="CHEBI:68546"/>
        <dbReference type="ChEBI" id="CHEBI:456216"/>
        <dbReference type="EC" id="2.7.11.23"/>
    </reaction>
</comment>
<feature type="compositionally biased region" description="Polar residues" evidence="24">
    <location>
        <begin position="418"/>
        <end position="433"/>
    </location>
</feature>
<evidence type="ECO:0000256" key="11">
    <source>
        <dbReference type="ARBA" id="ARBA00022840"/>
    </source>
</evidence>
<keyword evidence="7" id="KW-0723">Serine/threonine-protein kinase</keyword>
<evidence type="ECO:0000256" key="15">
    <source>
        <dbReference type="ARBA" id="ARBA00039268"/>
    </source>
</evidence>
<evidence type="ECO:0000256" key="23">
    <source>
        <dbReference type="PROSITE-ProRule" id="PRU10141"/>
    </source>
</evidence>
<dbReference type="Gene3D" id="3.30.200.20">
    <property type="entry name" value="Phosphorylase Kinase, domain 1"/>
    <property type="match status" value="1"/>
</dbReference>
<name>A0AAF3EYK5_9BILA</name>
<dbReference type="AlphaFoldDB" id="A0AAF3EYK5"/>
<keyword evidence="11 23" id="KW-0067">ATP-binding</keyword>
<dbReference type="GO" id="GO:0004693">
    <property type="term" value="F:cyclin-dependent protein serine/threonine kinase activity"/>
    <property type="evidence" value="ECO:0007669"/>
    <property type="project" value="UniProtKB-EC"/>
</dbReference>
<keyword evidence="12" id="KW-0805">Transcription regulation</keyword>
<dbReference type="EC" id="2.7.11.22" evidence="6"/>
<evidence type="ECO:0000259" key="25">
    <source>
        <dbReference type="PROSITE" id="PS50011"/>
    </source>
</evidence>
<comment type="catalytic activity">
    <reaction evidence="17">
        <text>L-threonyl-[protein] + ATP = O-phospho-L-threonyl-[protein] + ADP + H(+)</text>
        <dbReference type="Rhea" id="RHEA:46608"/>
        <dbReference type="Rhea" id="RHEA-COMP:11060"/>
        <dbReference type="Rhea" id="RHEA-COMP:11605"/>
        <dbReference type="ChEBI" id="CHEBI:15378"/>
        <dbReference type="ChEBI" id="CHEBI:30013"/>
        <dbReference type="ChEBI" id="CHEBI:30616"/>
        <dbReference type="ChEBI" id="CHEBI:61977"/>
        <dbReference type="ChEBI" id="CHEBI:456216"/>
        <dbReference type="EC" id="2.7.11.22"/>
    </reaction>
</comment>
<evidence type="ECO:0000256" key="6">
    <source>
        <dbReference type="ARBA" id="ARBA00012425"/>
    </source>
</evidence>
<dbReference type="PROSITE" id="PS00107">
    <property type="entry name" value="PROTEIN_KINASE_ATP"/>
    <property type="match status" value="1"/>
</dbReference>
<feature type="region of interest" description="Disordered" evidence="24">
    <location>
        <begin position="413"/>
        <end position="476"/>
    </location>
</feature>
<evidence type="ECO:0000256" key="14">
    <source>
        <dbReference type="ARBA" id="ARBA00023242"/>
    </source>
</evidence>
<evidence type="ECO:0000256" key="24">
    <source>
        <dbReference type="SAM" id="MobiDB-lite"/>
    </source>
</evidence>
<keyword evidence="26" id="KW-1185">Reference proteome</keyword>
<sequence length="618" mass="71162">MNNVDAANYSTKLLAQTTLRNALGMKTLTEMLTEREAMAQLCEMILDEGTEHWGVKKRERVEDLFYFEGSKVGRGTYGLVFKAIPKTQNERYPMKEYALKLIEGNGFSTSACREIALLRELKHPNLIRLQRVFLTNEKKVWLLLDYAEHDLWHIIKYHRSAKTKKQPVLVPRGMIKSVLYQILEGIHYLHQNWILHRDLKPANILVMGEGPGVQRGRVKIADMGFARVFHNPLKPLAELDPVVVTFWYRAPELLLGAKHYTKAIDVWAIGCIFAELLTAEPVFYCNKEDIKAQSPYHQDQLKRIFNVMGFPTESDWPDLKKMPEWKRLDQDFQNKKMFANCALHVYFQDKHIQSDRRYFKLLTKLLRMDPERRITCKEAMEDPYFKEDPKPTEDVFKGMEIPYPKREVMKCDEDKKTNQTQPQGISDNVSNLEGSEAPNPKKMRMTNQGPQNNQPMPSGSDNSNMSSYPQQNIQQSMQTQMQPMMQQMQNPGMMQNPVKPQNLMVNQPKMEPGVGPMGGMQGGQQMAGQMYGNQPPPQQQQYQQGYQQQNNSMMNQPGNPQMMRQDMGYSGQPLMMSQGQMMMGQQGQPMMGQGQYMIPSQGQQSAQQPPPGQWPSGY</sequence>
<evidence type="ECO:0000256" key="13">
    <source>
        <dbReference type="ARBA" id="ARBA00023163"/>
    </source>
</evidence>
<keyword evidence="9 23" id="KW-0547">Nucleotide-binding</keyword>
<dbReference type="PANTHER" id="PTHR24056">
    <property type="entry name" value="CELL DIVISION PROTEIN KINASE"/>
    <property type="match status" value="1"/>
</dbReference>
<dbReference type="FunFam" id="3.30.200.20:FF:000707">
    <property type="entry name" value="Cyclin dependent kinase 19"/>
    <property type="match status" value="1"/>
</dbReference>
<evidence type="ECO:0000256" key="16">
    <source>
        <dbReference type="ARBA" id="ARBA00041245"/>
    </source>
</evidence>
<evidence type="ECO:0000256" key="4">
    <source>
        <dbReference type="ARBA" id="ARBA00011837"/>
    </source>
</evidence>
<dbReference type="Pfam" id="PF00069">
    <property type="entry name" value="Pkinase"/>
    <property type="match status" value="1"/>
</dbReference>
<dbReference type="SUPFAM" id="SSF117892">
    <property type="entry name" value="Band 7/SPFH domain"/>
    <property type="match status" value="1"/>
</dbReference>
<feature type="compositionally biased region" description="Polar residues" evidence="24">
    <location>
        <begin position="445"/>
        <end position="468"/>
    </location>
</feature>
<evidence type="ECO:0000256" key="22">
    <source>
        <dbReference type="ARBA" id="ARBA00083351"/>
    </source>
</evidence>
<keyword evidence="8" id="KW-0808">Transferase</keyword>
<evidence type="ECO:0000256" key="8">
    <source>
        <dbReference type="ARBA" id="ARBA00022679"/>
    </source>
</evidence>
<evidence type="ECO:0000256" key="20">
    <source>
        <dbReference type="ARBA" id="ARBA00053807"/>
    </source>
</evidence>
<dbReference type="SMART" id="SM00220">
    <property type="entry name" value="S_TKc"/>
    <property type="match status" value="1"/>
</dbReference>
<evidence type="ECO:0000256" key="5">
    <source>
        <dbReference type="ARBA" id="ARBA00012409"/>
    </source>
</evidence>
<dbReference type="GO" id="GO:0005634">
    <property type="term" value="C:nucleus"/>
    <property type="evidence" value="ECO:0007669"/>
    <property type="project" value="UniProtKB-SubCell"/>
</dbReference>
<evidence type="ECO:0000256" key="1">
    <source>
        <dbReference type="ARBA" id="ARBA00001946"/>
    </source>
</evidence>
<dbReference type="PROSITE" id="PS00108">
    <property type="entry name" value="PROTEIN_KINASE_ST"/>
    <property type="match status" value="1"/>
</dbReference>
<comment type="subunit">
    <text evidence="4">Component of the Mediator complex.</text>
</comment>
<evidence type="ECO:0000256" key="21">
    <source>
        <dbReference type="ARBA" id="ARBA00082704"/>
    </source>
</evidence>
<reference evidence="27" key="1">
    <citation type="submission" date="2024-02" db="UniProtKB">
        <authorList>
            <consortium name="WormBaseParasite"/>
        </authorList>
    </citation>
    <scope>IDENTIFICATION</scope>
</reference>
<feature type="domain" description="Protein kinase" evidence="25">
    <location>
        <begin position="66"/>
        <end position="385"/>
    </location>
</feature>
<dbReference type="InterPro" id="IPR000719">
    <property type="entry name" value="Prot_kinase_dom"/>
</dbReference>
<evidence type="ECO:0000256" key="10">
    <source>
        <dbReference type="ARBA" id="ARBA00022777"/>
    </source>
</evidence>
<dbReference type="GO" id="GO:0008353">
    <property type="term" value="F:RNA polymerase II CTD heptapeptide repeat kinase activity"/>
    <property type="evidence" value="ECO:0007669"/>
    <property type="project" value="UniProtKB-EC"/>
</dbReference>
<dbReference type="SUPFAM" id="SSF56112">
    <property type="entry name" value="Protein kinase-like (PK-like)"/>
    <property type="match status" value="1"/>
</dbReference>
<dbReference type="Proteomes" id="UP000887575">
    <property type="component" value="Unassembled WGS sequence"/>
</dbReference>
<protein>
    <recommendedName>
        <fullName evidence="15">Cyclin-dependent kinase 8</fullName>
        <ecNumber evidence="6">2.7.11.22</ecNumber>
        <ecNumber evidence="5">2.7.11.23</ecNumber>
    </recommendedName>
    <alternativeName>
        <fullName evidence="16">Cell division protein kinase 8</fullName>
    </alternativeName>
    <alternativeName>
        <fullName evidence="22">Mediator complex subunit cdk-8</fullName>
    </alternativeName>
    <alternativeName>
        <fullName evidence="21">Mediator of RNA polymerase II transcription subunit cdk-8</fullName>
    </alternativeName>
</protein>
<comment type="cofactor">
    <cofactor evidence="1">
        <name>Mg(2+)</name>
        <dbReference type="ChEBI" id="CHEBI:18420"/>
    </cofactor>
</comment>
<dbReference type="InterPro" id="IPR036013">
    <property type="entry name" value="Band_7/SPFH_dom_sf"/>
</dbReference>
<evidence type="ECO:0000256" key="3">
    <source>
        <dbReference type="ARBA" id="ARBA00006485"/>
    </source>
</evidence>
<feature type="compositionally biased region" description="Low complexity" evidence="24">
    <location>
        <begin position="584"/>
        <end position="607"/>
    </location>
</feature>
<accession>A0AAF3EYK5</accession>
<dbReference type="WBParaSite" id="MBELARI_LOCUS19307">
    <property type="protein sequence ID" value="MBELARI_LOCUS19307"/>
    <property type="gene ID" value="MBELARI_LOCUS19307"/>
</dbReference>
<dbReference type="InterPro" id="IPR001972">
    <property type="entry name" value="Stomatin_HflK_fam"/>
</dbReference>
<evidence type="ECO:0000256" key="19">
    <source>
        <dbReference type="ARBA" id="ARBA00049280"/>
    </source>
</evidence>
<dbReference type="GO" id="GO:0005524">
    <property type="term" value="F:ATP binding"/>
    <property type="evidence" value="ECO:0007669"/>
    <property type="project" value="UniProtKB-UniRule"/>
</dbReference>
<dbReference type="InterPro" id="IPR011009">
    <property type="entry name" value="Kinase-like_dom_sf"/>
</dbReference>
<evidence type="ECO:0000313" key="26">
    <source>
        <dbReference type="Proteomes" id="UP000887575"/>
    </source>
</evidence>
<keyword evidence="14" id="KW-0539">Nucleus</keyword>
<evidence type="ECO:0000256" key="17">
    <source>
        <dbReference type="ARBA" id="ARBA00047811"/>
    </source>
</evidence>
<keyword evidence="13" id="KW-0804">Transcription</keyword>
<evidence type="ECO:0000256" key="7">
    <source>
        <dbReference type="ARBA" id="ARBA00022527"/>
    </source>
</evidence>
<dbReference type="FunFam" id="1.10.510.10:FF:000088">
    <property type="entry name" value="cyclin-dependent kinase 8 isoform X1"/>
    <property type="match status" value="1"/>
</dbReference>
<evidence type="ECO:0000313" key="27">
    <source>
        <dbReference type="WBParaSite" id="MBELARI_LOCUS19307"/>
    </source>
</evidence>
<feature type="region of interest" description="Disordered" evidence="24">
    <location>
        <begin position="520"/>
        <end position="563"/>
    </location>
</feature>
<dbReference type="PRINTS" id="PR00721">
    <property type="entry name" value="STOMATIN"/>
</dbReference>
<evidence type="ECO:0000256" key="2">
    <source>
        <dbReference type="ARBA" id="ARBA00004123"/>
    </source>
</evidence>
<dbReference type="Gene3D" id="1.10.510.10">
    <property type="entry name" value="Transferase(Phosphotransferase) domain 1"/>
    <property type="match status" value="1"/>
</dbReference>
<evidence type="ECO:0000256" key="18">
    <source>
        <dbReference type="ARBA" id="ARBA00048367"/>
    </source>
</evidence>
<organism evidence="26 27">
    <name type="scientific">Mesorhabditis belari</name>
    <dbReference type="NCBI Taxonomy" id="2138241"/>
    <lineage>
        <taxon>Eukaryota</taxon>
        <taxon>Metazoa</taxon>
        <taxon>Ecdysozoa</taxon>
        <taxon>Nematoda</taxon>
        <taxon>Chromadorea</taxon>
        <taxon>Rhabditida</taxon>
        <taxon>Rhabditina</taxon>
        <taxon>Rhabditomorpha</taxon>
        <taxon>Rhabditoidea</taxon>
        <taxon>Rhabditidae</taxon>
        <taxon>Mesorhabditinae</taxon>
        <taxon>Mesorhabditis</taxon>
    </lineage>
</organism>
<dbReference type="PANTHER" id="PTHR24056:SF495">
    <property type="entry name" value="CYCLIN-DEPENDENT KINASE 8-RELATED"/>
    <property type="match status" value="1"/>
</dbReference>
<dbReference type="CDD" id="cd07842">
    <property type="entry name" value="STKc_CDK8_like"/>
    <property type="match status" value="1"/>
</dbReference>
<comment type="subcellular location">
    <subcellularLocation>
        <location evidence="2">Nucleus</location>
    </subcellularLocation>
</comment>
<dbReference type="InterPro" id="IPR008271">
    <property type="entry name" value="Ser/Thr_kinase_AS"/>
</dbReference>
<feature type="compositionally biased region" description="Pro residues" evidence="24">
    <location>
        <begin position="608"/>
        <end position="618"/>
    </location>
</feature>
<evidence type="ECO:0000256" key="9">
    <source>
        <dbReference type="ARBA" id="ARBA00022741"/>
    </source>
</evidence>
<keyword evidence="10" id="KW-0418">Kinase</keyword>
<feature type="compositionally biased region" description="Low complexity" evidence="24">
    <location>
        <begin position="523"/>
        <end position="563"/>
    </location>
</feature>
<dbReference type="InterPro" id="IPR017441">
    <property type="entry name" value="Protein_kinase_ATP_BS"/>
</dbReference>
<dbReference type="GO" id="GO:0016020">
    <property type="term" value="C:membrane"/>
    <property type="evidence" value="ECO:0007669"/>
    <property type="project" value="InterPro"/>
</dbReference>
<comment type="function">
    <text evidence="20">Component of the Mediator complex, a coactivator involved in regulated gene transcription of nearly all RNA polymerase II-dependent genes. Mediator functions as a bridge to convey information from gene-specific regulatory proteins to the basal RNA polymerase II transcription machinery. Mediator is recruited to promoters by direct interactions with regulatory proteins and serves as a scaffold for the assembly of a functional pre-initiation complex with RNA polymerase II and the general transcription factors. Phosphorylates the CTD (C-terminal domain) of the large subunit of RNA polymerase II (RNAp II), which may inhibit the formation of a transcription initiation complex.</text>
</comment>
<evidence type="ECO:0000256" key="12">
    <source>
        <dbReference type="ARBA" id="ARBA00023015"/>
    </source>
</evidence>
<dbReference type="EC" id="2.7.11.23" evidence="5"/>
<comment type="catalytic activity">
    <reaction evidence="18">
        <text>L-seryl-[protein] + ATP = O-phospho-L-seryl-[protein] + ADP + H(+)</text>
        <dbReference type="Rhea" id="RHEA:17989"/>
        <dbReference type="Rhea" id="RHEA-COMP:9863"/>
        <dbReference type="Rhea" id="RHEA-COMP:11604"/>
        <dbReference type="ChEBI" id="CHEBI:15378"/>
        <dbReference type="ChEBI" id="CHEBI:29999"/>
        <dbReference type="ChEBI" id="CHEBI:30616"/>
        <dbReference type="ChEBI" id="CHEBI:83421"/>
        <dbReference type="ChEBI" id="CHEBI:456216"/>
        <dbReference type="EC" id="2.7.11.22"/>
    </reaction>
</comment>
<proteinExistence type="inferred from homology"/>
<comment type="similarity">
    <text evidence="3">Belongs to the protein kinase superfamily. CMGC Ser/Thr protein kinase family. CDC2/CDKX subfamily.</text>
</comment>
<feature type="region of interest" description="Disordered" evidence="24">
    <location>
        <begin position="584"/>
        <end position="618"/>
    </location>
</feature>
<dbReference type="PROSITE" id="PS50011">
    <property type="entry name" value="PROTEIN_KINASE_DOM"/>
    <property type="match status" value="1"/>
</dbReference>
<dbReference type="InterPro" id="IPR050108">
    <property type="entry name" value="CDK"/>
</dbReference>
<feature type="binding site" evidence="23">
    <location>
        <position position="100"/>
    </location>
    <ligand>
        <name>ATP</name>
        <dbReference type="ChEBI" id="CHEBI:30616"/>
    </ligand>
</feature>